<dbReference type="PANTHER" id="PTHR34069">
    <property type="entry name" value="3-OXOACYL-[ACYL-CARRIER-PROTEIN] SYNTHASE 3"/>
    <property type="match status" value="1"/>
</dbReference>
<evidence type="ECO:0000256" key="2">
    <source>
        <dbReference type="ARBA" id="ARBA00023315"/>
    </source>
</evidence>
<dbReference type="InterPro" id="IPR013747">
    <property type="entry name" value="ACP_syn_III_C"/>
</dbReference>
<dbReference type="AlphaFoldDB" id="A0A418QWP7"/>
<dbReference type="Gene3D" id="3.40.47.10">
    <property type="match status" value="1"/>
</dbReference>
<dbReference type="OrthoDB" id="9815506at2"/>
<dbReference type="PANTHER" id="PTHR34069:SF2">
    <property type="entry name" value="BETA-KETOACYL-[ACYL-CARRIER-PROTEIN] SYNTHASE III"/>
    <property type="match status" value="1"/>
</dbReference>
<sequence length="331" mass="35876">MRSWRETLIAGTGHCLPERAVSNEETVTRMNTTVRFIEERTGVLNRYHVEPSMGLQDLLVPAAHMALEQAGLTPADVDLLIVNTLSPDFHDPSEACLIQARLGLGAVPAFDIRAQCTGLIYGMHLGRNLIATGAHRCVLLLCGEVLSKRMDTSDSGRNLSILLGDGAGAVVLTAAPEGSAEGFRDVIVKADGRFYELLWTQGPGTAAPHFNDPAACPYFRMNGKPMFAHAVENFTAVCHEILLRNGLRLADIDVVIPHQPNLRILEEVIARLELDPGKVETNVAELGNMASASLPVTLSRYRHSARYQPGQLVLLVGYGSGATWGAALYQF</sequence>
<proteinExistence type="predicted"/>
<dbReference type="Proteomes" id="UP000284250">
    <property type="component" value="Unassembled WGS sequence"/>
</dbReference>
<dbReference type="RefSeq" id="WP_119656073.1">
    <property type="nucleotide sequence ID" value="NZ_JBHUOI010000044.1"/>
</dbReference>
<evidence type="ECO:0000313" key="6">
    <source>
        <dbReference type="Proteomes" id="UP000284250"/>
    </source>
</evidence>
<evidence type="ECO:0000259" key="4">
    <source>
        <dbReference type="Pfam" id="PF08545"/>
    </source>
</evidence>
<protein>
    <submittedName>
        <fullName evidence="5">Ketoacyl-ACP synthase III</fullName>
    </submittedName>
</protein>
<dbReference type="EMBL" id="QYCN01000016">
    <property type="protein sequence ID" value="RIY09571.1"/>
    <property type="molecule type" value="Genomic_DNA"/>
</dbReference>
<feature type="domain" description="Beta-ketoacyl-[acyl-carrier-protein] synthase III N-terminal" evidence="4">
    <location>
        <begin position="110"/>
        <end position="192"/>
    </location>
</feature>
<dbReference type="InterPro" id="IPR016039">
    <property type="entry name" value="Thiolase-like"/>
</dbReference>
<evidence type="ECO:0000313" key="5">
    <source>
        <dbReference type="EMBL" id="RIY09571.1"/>
    </source>
</evidence>
<organism evidence="5 6">
    <name type="scientific">Hymenobacter rubripertinctus</name>
    <dbReference type="NCBI Taxonomy" id="2029981"/>
    <lineage>
        <taxon>Bacteria</taxon>
        <taxon>Pseudomonadati</taxon>
        <taxon>Bacteroidota</taxon>
        <taxon>Cytophagia</taxon>
        <taxon>Cytophagales</taxon>
        <taxon>Hymenobacteraceae</taxon>
        <taxon>Hymenobacter</taxon>
    </lineage>
</organism>
<reference evidence="5 6" key="1">
    <citation type="submission" date="2018-09" db="EMBL/GenBank/DDBJ databases">
        <authorList>
            <person name="Zeman M."/>
            <person name="Pardy F."/>
        </authorList>
    </citation>
    <scope>NUCLEOTIDE SEQUENCE [LARGE SCALE GENOMIC DNA]</scope>
    <source>
        <strain evidence="5 6">CCM 8852</strain>
    </source>
</reference>
<dbReference type="Pfam" id="PF08545">
    <property type="entry name" value="ACP_syn_III"/>
    <property type="match status" value="1"/>
</dbReference>
<feature type="domain" description="Beta-ketoacyl-[acyl-carrier-protein] synthase III C-terminal" evidence="3">
    <location>
        <begin position="244"/>
        <end position="330"/>
    </location>
</feature>
<dbReference type="GO" id="GO:0006633">
    <property type="term" value="P:fatty acid biosynthetic process"/>
    <property type="evidence" value="ECO:0007669"/>
    <property type="project" value="InterPro"/>
</dbReference>
<dbReference type="GO" id="GO:0004315">
    <property type="term" value="F:3-oxoacyl-[acyl-carrier-protein] synthase activity"/>
    <property type="evidence" value="ECO:0007669"/>
    <property type="project" value="InterPro"/>
</dbReference>
<name>A0A418QWP7_9BACT</name>
<dbReference type="Pfam" id="PF08541">
    <property type="entry name" value="ACP_syn_III_C"/>
    <property type="match status" value="1"/>
</dbReference>
<dbReference type="CDD" id="cd00830">
    <property type="entry name" value="KAS_III"/>
    <property type="match status" value="1"/>
</dbReference>
<evidence type="ECO:0000256" key="1">
    <source>
        <dbReference type="ARBA" id="ARBA00022679"/>
    </source>
</evidence>
<dbReference type="SUPFAM" id="SSF53901">
    <property type="entry name" value="Thiolase-like"/>
    <property type="match status" value="1"/>
</dbReference>
<evidence type="ECO:0000259" key="3">
    <source>
        <dbReference type="Pfam" id="PF08541"/>
    </source>
</evidence>
<accession>A0A418QWP7</accession>
<dbReference type="NCBIfam" id="NF006829">
    <property type="entry name" value="PRK09352.1"/>
    <property type="match status" value="1"/>
</dbReference>
<dbReference type="InterPro" id="IPR013751">
    <property type="entry name" value="ACP_syn_III_N"/>
</dbReference>
<dbReference type="GO" id="GO:0044550">
    <property type="term" value="P:secondary metabolite biosynthetic process"/>
    <property type="evidence" value="ECO:0007669"/>
    <property type="project" value="TreeGrafter"/>
</dbReference>
<keyword evidence="1" id="KW-0808">Transferase</keyword>
<reference evidence="5 6" key="2">
    <citation type="submission" date="2019-01" db="EMBL/GenBank/DDBJ databases">
        <title>Hymenobacter humicola sp. nov., isolated from soils in Antarctica.</title>
        <authorList>
            <person name="Sedlacek I."/>
            <person name="Holochova P."/>
            <person name="Kralova S."/>
            <person name="Pantucek R."/>
            <person name="Stankova E."/>
            <person name="Vrbovska V."/>
            <person name="Kristofova L."/>
            <person name="Svec P."/>
            <person name="Busse H.-J."/>
        </authorList>
    </citation>
    <scope>NUCLEOTIDE SEQUENCE [LARGE SCALE GENOMIC DNA]</scope>
    <source>
        <strain evidence="5 6">CCM 8852</strain>
    </source>
</reference>
<keyword evidence="2" id="KW-0012">Acyltransferase</keyword>
<keyword evidence="6" id="KW-1185">Reference proteome</keyword>
<comment type="caution">
    <text evidence="5">The sequence shown here is derived from an EMBL/GenBank/DDBJ whole genome shotgun (WGS) entry which is preliminary data.</text>
</comment>
<gene>
    <name evidence="5" type="ORF">D0T11_12180</name>
</gene>